<evidence type="ECO:0000259" key="3">
    <source>
        <dbReference type="PROSITE" id="PS50081"/>
    </source>
</evidence>
<keyword evidence="4" id="KW-1185">Reference proteome</keyword>
<reference evidence="5" key="1">
    <citation type="submission" date="2022-11" db="UniProtKB">
        <authorList>
            <consortium name="WormBaseParasite"/>
        </authorList>
    </citation>
    <scope>IDENTIFICATION</scope>
</reference>
<dbReference type="PROSITE" id="PS50081">
    <property type="entry name" value="ZF_DAG_PE_2"/>
    <property type="match status" value="1"/>
</dbReference>
<dbReference type="AlphaFoldDB" id="A0A915I258"/>
<dbReference type="SUPFAM" id="SSF57889">
    <property type="entry name" value="Cysteine-rich domain"/>
    <property type="match status" value="1"/>
</dbReference>
<keyword evidence="2" id="KW-0862">Zinc</keyword>
<feature type="domain" description="Phorbol-ester/DAG-type" evidence="3">
    <location>
        <begin position="57"/>
        <end position="89"/>
    </location>
</feature>
<evidence type="ECO:0000313" key="5">
    <source>
        <dbReference type="WBParaSite" id="nRc.2.0.1.t08217-RA"/>
    </source>
</evidence>
<name>A0A915I258_ROMCU</name>
<dbReference type="WBParaSite" id="nRc.2.0.1.t08217-RA">
    <property type="protein sequence ID" value="nRc.2.0.1.t08217-RA"/>
    <property type="gene ID" value="nRc.2.0.1.g08217"/>
</dbReference>
<proteinExistence type="predicted"/>
<dbReference type="GO" id="GO:0046872">
    <property type="term" value="F:metal ion binding"/>
    <property type="evidence" value="ECO:0007669"/>
    <property type="project" value="UniProtKB-KW"/>
</dbReference>
<keyword evidence="1" id="KW-0479">Metal-binding</keyword>
<dbReference type="InterPro" id="IPR002219">
    <property type="entry name" value="PKC_DAG/PE"/>
</dbReference>
<sequence length="89" mass="10123">MNDFATDDKASTSSSCQIFSKIDDSRVENLQFSSCSNTPCNKDKDSRQFKSVSDFCSHFWESRSHVRPTFCNFCQEPLSGMVWTGLCCQ</sequence>
<dbReference type="InterPro" id="IPR046349">
    <property type="entry name" value="C1-like_sf"/>
</dbReference>
<organism evidence="4 5">
    <name type="scientific">Romanomermis culicivorax</name>
    <name type="common">Nematode worm</name>
    <dbReference type="NCBI Taxonomy" id="13658"/>
    <lineage>
        <taxon>Eukaryota</taxon>
        <taxon>Metazoa</taxon>
        <taxon>Ecdysozoa</taxon>
        <taxon>Nematoda</taxon>
        <taxon>Enoplea</taxon>
        <taxon>Dorylaimia</taxon>
        <taxon>Mermithida</taxon>
        <taxon>Mermithoidea</taxon>
        <taxon>Mermithidae</taxon>
        <taxon>Romanomermis</taxon>
    </lineage>
</organism>
<evidence type="ECO:0000313" key="4">
    <source>
        <dbReference type="Proteomes" id="UP000887565"/>
    </source>
</evidence>
<protein>
    <submittedName>
        <fullName evidence="5">Phorbol-ester/DAG-type domain-containing protein</fullName>
    </submittedName>
</protein>
<accession>A0A915I258</accession>
<evidence type="ECO:0000256" key="1">
    <source>
        <dbReference type="ARBA" id="ARBA00022723"/>
    </source>
</evidence>
<evidence type="ECO:0000256" key="2">
    <source>
        <dbReference type="ARBA" id="ARBA00022833"/>
    </source>
</evidence>
<dbReference type="Proteomes" id="UP000887565">
    <property type="component" value="Unplaced"/>
</dbReference>